<dbReference type="Proteomes" id="UP000608662">
    <property type="component" value="Unassembled WGS sequence"/>
</dbReference>
<dbReference type="RefSeq" id="WP_170095138.1">
    <property type="nucleotide sequence ID" value="NZ_WOYG01000001.1"/>
</dbReference>
<dbReference type="EMBL" id="WOYG01000001">
    <property type="protein sequence ID" value="NLV11458.1"/>
    <property type="molecule type" value="Genomic_DNA"/>
</dbReference>
<gene>
    <name evidence="2" type="ORF">GOC74_16135</name>
</gene>
<evidence type="ECO:0000313" key="2">
    <source>
        <dbReference type="EMBL" id="NLV11458.1"/>
    </source>
</evidence>
<dbReference type="AlphaFoldDB" id="A0A847UK00"/>
<evidence type="ECO:0000313" key="3">
    <source>
        <dbReference type="Proteomes" id="UP000608662"/>
    </source>
</evidence>
<organism evidence="2 3">
    <name type="scientific">Halomicrobium mukohataei</name>
    <dbReference type="NCBI Taxonomy" id="57705"/>
    <lineage>
        <taxon>Archaea</taxon>
        <taxon>Methanobacteriati</taxon>
        <taxon>Methanobacteriota</taxon>
        <taxon>Stenosarchaea group</taxon>
        <taxon>Halobacteria</taxon>
        <taxon>Halobacteriales</taxon>
        <taxon>Haloarculaceae</taxon>
        <taxon>Halomicrobium</taxon>
    </lineage>
</organism>
<feature type="region of interest" description="Disordered" evidence="1">
    <location>
        <begin position="23"/>
        <end position="70"/>
    </location>
</feature>
<accession>A0A847UK00</accession>
<evidence type="ECO:0000256" key="1">
    <source>
        <dbReference type="SAM" id="MobiDB-lite"/>
    </source>
</evidence>
<name>A0A847UK00_9EURY</name>
<proteinExistence type="predicted"/>
<feature type="compositionally biased region" description="Low complexity" evidence="1">
    <location>
        <begin position="23"/>
        <end position="37"/>
    </location>
</feature>
<protein>
    <submittedName>
        <fullName evidence="2">Uncharacterized protein</fullName>
    </submittedName>
</protein>
<sequence>MEQRRRTLLAGVACFLGGCVSPVSTPDTTDTAPPTATEIPSTPAHATCHPDAIRTPPSGGYPTPPSDLTTERVTEYVTTLERAVMLPPKDERTDGHLALGSPSVETVPEGYLAYVPVHGGYYNMKQADSTVTQHADLARYTASYFLNSHVVRRMDDTDRADPRTAGTVIVCDPE</sequence>
<reference evidence="2" key="1">
    <citation type="submission" date="2019-12" db="EMBL/GenBank/DDBJ databases">
        <title>Whole-genome sequence of Halomicrobium mukohataei pws1.</title>
        <authorList>
            <person name="Verma D.K."/>
            <person name="Gopal K."/>
            <person name="Prasad E.S."/>
        </authorList>
    </citation>
    <scope>NUCLEOTIDE SEQUENCE</scope>
    <source>
        <strain evidence="2">Pws1</strain>
    </source>
</reference>
<comment type="caution">
    <text evidence="2">The sequence shown here is derived from an EMBL/GenBank/DDBJ whole genome shotgun (WGS) entry which is preliminary data.</text>
</comment>
<dbReference type="PROSITE" id="PS51257">
    <property type="entry name" value="PROKAR_LIPOPROTEIN"/>
    <property type="match status" value="1"/>
</dbReference>